<dbReference type="AlphaFoldDB" id="A0A7R9F5V3"/>
<keyword evidence="7" id="KW-0326">Glycosidase</keyword>
<dbReference type="InterPro" id="IPR025887">
    <property type="entry name" value="Glyco_hydro_31_N_dom"/>
</dbReference>
<evidence type="ECO:0000256" key="9">
    <source>
        <dbReference type="SAM" id="MobiDB-lite"/>
    </source>
</evidence>
<dbReference type="Pfam" id="PF13802">
    <property type="entry name" value="Gal_mutarotas_2"/>
    <property type="match status" value="1"/>
</dbReference>
<evidence type="ECO:0000256" key="10">
    <source>
        <dbReference type="SAM" id="Phobius"/>
    </source>
</evidence>
<keyword evidence="10" id="KW-0812">Transmembrane</keyword>
<dbReference type="GO" id="GO:0030246">
    <property type="term" value="F:carbohydrate binding"/>
    <property type="evidence" value="ECO:0007669"/>
    <property type="project" value="InterPro"/>
</dbReference>
<comment type="subcellular location">
    <subcellularLocation>
        <location evidence="1">Membrane</location>
    </subcellularLocation>
</comment>
<organism evidence="12">
    <name type="scientific">Timema bartmani</name>
    <dbReference type="NCBI Taxonomy" id="61472"/>
    <lineage>
        <taxon>Eukaryota</taxon>
        <taxon>Metazoa</taxon>
        <taxon>Ecdysozoa</taxon>
        <taxon>Arthropoda</taxon>
        <taxon>Hexapoda</taxon>
        <taxon>Insecta</taxon>
        <taxon>Pterygota</taxon>
        <taxon>Neoptera</taxon>
        <taxon>Polyneoptera</taxon>
        <taxon>Phasmatodea</taxon>
        <taxon>Timematodea</taxon>
        <taxon>Timematoidea</taxon>
        <taxon>Timematidae</taxon>
        <taxon>Timema</taxon>
    </lineage>
</organism>
<keyword evidence="10" id="KW-1133">Transmembrane helix</keyword>
<dbReference type="GO" id="GO:0016020">
    <property type="term" value="C:membrane"/>
    <property type="evidence" value="ECO:0007669"/>
    <property type="project" value="UniProtKB-SubCell"/>
</dbReference>
<dbReference type="Gene3D" id="4.10.110.10">
    <property type="entry name" value="Spasmolytic Protein, domain 1"/>
    <property type="match status" value="1"/>
</dbReference>
<evidence type="ECO:0000256" key="4">
    <source>
        <dbReference type="ARBA" id="ARBA00023136"/>
    </source>
</evidence>
<keyword evidence="6" id="KW-0325">Glycoprotein</keyword>
<dbReference type="InterPro" id="IPR017853">
    <property type="entry name" value="GH"/>
</dbReference>
<dbReference type="InterPro" id="IPR030459">
    <property type="entry name" value="Glyco_hydro_31_CS"/>
</dbReference>
<feature type="region of interest" description="Disordered" evidence="9">
    <location>
        <begin position="155"/>
        <end position="177"/>
    </location>
</feature>
<comment type="similarity">
    <text evidence="2">Belongs to the glycosyl hydrolase 31 family.</text>
</comment>
<dbReference type="InterPro" id="IPR000519">
    <property type="entry name" value="P_trefoil_dom"/>
</dbReference>
<dbReference type="SUPFAM" id="SSF51011">
    <property type="entry name" value="Glycosyl hydrolase domain"/>
    <property type="match status" value="1"/>
</dbReference>
<dbReference type="InterPro" id="IPR048395">
    <property type="entry name" value="Glyco_hydro_31_C"/>
</dbReference>
<feature type="transmembrane region" description="Helical" evidence="10">
    <location>
        <begin position="79"/>
        <end position="101"/>
    </location>
</feature>
<dbReference type="PANTHER" id="PTHR22762:SF131">
    <property type="entry name" value="GLYCOSIDE HYDROLASE FAMILY 31 N-TERMINAL DOMAIN-CONTAINING PROTEIN"/>
    <property type="match status" value="1"/>
</dbReference>
<dbReference type="InterPro" id="IPR000322">
    <property type="entry name" value="Glyco_hydro_31_TIM"/>
</dbReference>
<dbReference type="CDD" id="cd06602">
    <property type="entry name" value="GH31_MGAM_SI_GAA"/>
    <property type="match status" value="1"/>
</dbReference>
<evidence type="ECO:0000256" key="7">
    <source>
        <dbReference type="ARBA" id="ARBA00023295"/>
    </source>
</evidence>
<dbReference type="SUPFAM" id="SSF51445">
    <property type="entry name" value="(Trans)glycosidases"/>
    <property type="match status" value="1"/>
</dbReference>
<keyword evidence="3" id="KW-0378">Hydrolase</keyword>
<dbReference type="InterPro" id="IPR011013">
    <property type="entry name" value="Gal_mutarotase_sf_dom"/>
</dbReference>
<accession>A0A7R9F5V3</accession>
<dbReference type="SUPFAM" id="SSF57492">
    <property type="entry name" value="Trefoil"/>
    <property type="match status" value="1"/>
</dbReference>
<dbReference type="Gene3D" id="2.60.40.1760">
    <property type="entry name" value="glycosyl hydrolase (family 31)"/>
    <property type="match status" value="2"/>
</dbReference>
<evidence type="ECO:0000313" key="12">
    <source>
        <dbReference type="EMBL" id="CAD7447386.1"/>
    </source>
</evidence>
<proteinExistence type="inferred from homology"/>
<dbReference type="CDD" id="cd00111">
    <property type="entry name" value="Trefoil"/>
    <property type="match status" value="1"/>
</dbReference>
<reference evidence="12" key="1">
    <citation type="submission" date="2020-11" db="EMBL/GenBank/DDBJ databases">
        <authorList>
            <person name="Tran Van P."/>
        </authorList>
    </citation>
    <scope>NUCLEOTIDE SEQUENCE</scope>
</reference>
<dbReference type="Pfam" id="PF00088">
    <property type="entry name" value="Trefoil"/>
    <property type="match status" value="1"/>
</dbReference>
<dbReference type="Gene3D" id="2.60.40.1180">
    <property type="entry name" value="Golgi alpha-mannosidase II"/>
    <property type="match status" value="2"/>
</dbReference>
<gene>
    <name evidence="12" type="ORF">TBIB3V08_LOCUS9701</name>
</gene>
<dbReference type="InterPro" id="IPR044913">
    <property type="entry name" value="P_trefoil_dom_sf"/>
</dbReference>
<keyword evidence="4 10" id="KW-0472">Membrane</keyword>
<sequence length="1107" mass="125214">MKGAVKYFFKTLRNVGNGREIGSTESVCNLQKEQENGSVLKSRSPAEFNRLQPQCSSRSEEFDTLQEYIVESKCPKINIATLSIVILLIVVFIVLPIVYLLHCFGMLSSHWPADEFSRVLTDHSHSDPRKDGVYHFDTSYATQNHIKSAYKQKKYSSDKDGPKHLGALKPSPPPKPTIDQCARVSDSLRFDCYPEEGANEKSCANRGCCWAKPNYTTDEPIDDQLNIPYCYYPLQFKGYKFVNVSETSFGSTAYLKRTFSSPYLKDARLLKIDIKYESQKRLRIKIYDPKHTRFEPPFPEVPVVENAASNPDYRVFINKSQLGFKVIRNSDNETMLLIWFTSALCSFNAKDIGALLFAEQFLQLSAILPSHHLYGLGKSRFRLALMTIWQRFSFFNRDQHLRFNSVNIGGFVFADQFLQLSALLPSQFIYGLGEHRSSLKLSTSWQIFTMMNHDQVPSENTNLYGSHPFYLVMEKSGNSHGVFLLNSNAMDVILQPTPAITFRTIGGILDLYFFLGPTPSDVVTQYTDVIGKPFMPPFWGLGFHLCRYGYKTLTETKEVWNRTRAAGIPLDVQWNDLDYMANNSDFTYNQTTYAGLPQFVNLLHQVGMHYVPLIDPGISAAEPRGTYPPYDEGLKLGIFVKNSSGQPFIGKVWNPVDTVWPDFTHPKTVDYWLDQLKSMHDKFQFDGAWIDMNEPSNFWSGSAHGCENNSLDYPPYTPGVLGGKLFFRTLCMNSEQHAGKHYDVHNLYGFTEAIVTSFVMSEIRERRPFVISRSTFSGHGHYAGHWSGDIASTWYDMKRSVPEMLNFNMFGIPLVGADICGFNGNTTPALCQRWSELGAFYPFSRNHNSEENIPQDPVALGPAVVQAARKSLLTRYSLLPFLYTLFWRAHVDGTTVARPLFFQFPLDSLTYEIDYEFLWGSDLLIVPVLEENATQVSTYLPQSLWYDFYTSALVSHGGKNVTLNAPLDTIPLLVRGGSILPMQEPNVTTTLTRKNNLNLLAAADELEVAAGELYWDDGDSLNSYEESLYILLKFNLSGAQLSGSSAHWGYPGVLTLGKVTVLGVKQSVTSVFINQATTGFSYDTINKFLTVENLDVPLSEPFTLHWV</sequence>
<evidence type="ECO:0000256" key="6">
    <source>
        <dbReference type="ARBA" id="ARBA00023180"/>
    </source>
</evidence>
<evidence type="ECO:0000256" key="8">
    <source>
        <dbReference type="PROSITE-ProRule" id="PRU00779"/>
    </source>
</evidence>
<dbReference type="GO" id="GO:0004558">
    <property type="term" value="F:alpha-1,4-glucosidase activity"/>
    <property type="evidence" value="ECO:0007669"/>
    <property type="project" value="TreeGrafter"/>
</dbReference>
<dbReference type="CDD" id="cd14752">
    <property type="entry name" value="GH31_N"/>
    <property type="match status" value="1"/>
</dbReference>
<dbReference type="FunFam" id="2.60.40.1180:FF:000001">
    <property type="entry name" value="Maltase-glucoamylase, intestinal"/>
    <property type="match status" value="1"/>
</dbReference>
<comment type="caution">
    <text evidence="8">Lacks conserved residue(s) required for the propagation of feature annotation.</text>
</comment>
<dbReference type="Gene3D" id="3.20.20.80">
    <property type="entry name" value="Glycosidases"/>
    <property type="match status" value="1"/>
</dbReference>
<dbReference type="PROSITE" id="PS51448">
    <property type="entry name" value="P_TREFOIL_2"/>
    <property type="match status" value="1"/>
</dbReference>
<protein>
    <recommendedName>
        <fullName evidence="11">P-type domain-containing protein</fullName>
    </recommendedName>
</protein>
<keyword evidence="5" id="KW-1015">Disulfide bond</keyword>
<evidence type="ECO:0000256" key="2">
    <source>
        <dbReference type="ARBA" id="ARBA00007806"/>
    </source>
</evidence>
<dbReference type="InterPro" id="IPR013780">
    <property type="entry name" value="Glyco_hydro_b"/>
</dbReference>
<dbReference type="GO" id="GO:0005975">
    <property type="term" value="P:carbohydrate metabolic process"/>
    <property type="evidence" value="ECO:0007669"/>
    <property type="project" value="InterPro"/>
</dbReference>
<evidence type="ECO:0000259" key="11">
    <source>
        <dbReference type="PROSITE" id="PS51448"/>
    </source>
</evidence>
<evidence type="ECO:0000256" key="3">
    <source>
        <dbReference type="ARBA" id="ARBA00022801"/>
    </source>
</evidence>
<dbReference type="SMART" id="SM00018">
    <property type="entry name" value="PD"/>
    <property type="match status" value="1"/>
</dbReference>
<dbReference type="SUPFAM" id="SSF74650">
    <property type="entry name" value="Galactose mutarotase-like"/>
    <property type="match status" value="2"/>
</dbReference>
<name>A0A7R9F5V3_9NEOP</name>
<evidence type="ECO:0000256" key="5">
    <source>
        <dbReference type="ARBA" id="ARBA00023157"/>
    </source>
</evidence>
<dbReference type="PANTHER" id="PTHR22762">
    <property type="entry name" value="ALPHA-GLUCOSIDASE"/>
    <property type="match status" value="1"/>
</dbReference>
<feature type="domain" description="P-type" evidence="11">
    <location>
        <begin position="179"/>
        <end position="234"/>
    </location>
</feature>
<dbReference type="Pfam" id="PF01055">
    <property type="entry name" value="Glyco_hydro_31_2nd"/>
    <property type="match status" value="1"/>
</dbReference>
<dbReference type="PROSITE" id="PS00707">
    <property type="entry name" value="GLYCOSYL_HYDROL_F31_2"/>
    <property type="match status" value="1"/>
</dbReference>
<dbReference type="EMBL" id="OD568828">
    <property type="protein sequence ID" value="CAD7447386.1"/>
    <property type="molecule type" value="Genomic_DNA"/>
</dbReference>
<dbReference type="Pfam" id="PF21365">
    <property type="entry name" value="Glyco_hydro_31_3rd"/>
    <property type="match status" value="1"/>
</dbReference>
<evidence type="ECO:0000256" key="1">
    <source>
        <dbReference type="ARBA" id="ARBA00004370"/>
    </source>
</evidence>